<keyword evidence="7" id="KW-0862">Zinc</keyword>
<feature type="region of interest" description="Disordered" evidence="9">
    <location>
        <begin position="244"/>
        <end position="302"/>
    </location>
</feature>
<keyword evidence="12" id="KW-1185">Reference proteome</keyword>
<feature type="compositionally biased region" description="Low complexity" evidence="9">
    <location>
        <begin position="275"/>
        <end position="297"/>
    </location>
</feature>
<evidence type="ECO:0000313" key="11">
    <source>
        <dbReference type="EMBL" id="KAK9916235.1"/>
    </source>
</evidence>
<evidence type="ECO:0000313" key="12">
    <source>
        <dbReference type="Proteomes" id="UP001491310"/>
    </source>
</evidence>
<dbReference type="PANTHER" id="PTHR12947">
    <property type="entry name" value="AMSH-LIKE PROTEASE"/>
    <property type="match status" value="1"/>
</dbReference>
<feature type="region of interest" description="Disordered" evidence="9">
    <location>
        <begin position="325"/>
        <end position="348"/>
    </location>
</feature>
<proteinExistence type="inferred from homology"/>
<evidence type="ECO:0000256" key="2">
    <source>
        <dbReference type="ARBA" id="ARBA00010981"/>
    </source>
</evidence>
<keyword evidence="3" id="KW-0645">Protease</keyword>
<dbReference type="Pfam" id="PF01398">
    <property type="entry name" value="JAB"/>
    <property type="match status" value="1"/>
</dbReference>
<organism evidence="11 12">
    <name type="scientific">Coccomyxa subellipsoidea</name>
    <dbReference type="NCBI Taxonomy" id="248742"/>
    <lineage>
        <taxon>Eukaryota</taxon>
        <taxon>Viridiplantae</taxon>
        <taxon>Chlorophyta</taxon>
        <taxon>core chlorophytes</taxon>
        <taxon>Trebouxiophyceae</taxon>
        <taxon>Trebouxiophyceae incertae sedis</taxon>
        <taxon>Coccomyxaceae</taxon>
        <taxon>Coccomyxa</taxon>
    </lineage>
</organism>
<comment type="cofactor">
    <cofactor evidence="1">
        <name>Zn(2+)</name>
        <dbReference type="ChEBI" id="CHEBI:29105"/>
    </cofactor>
</comment>
<gene>
    <name evidence="11" type="ORF">WJX75_000330</name>
</gene>
<protein>
    <recommendedName>
        <fullName evidence="10">MPN domain-containing protein</fullName>
    </recommendedName>
</protein>
<keyword evidence="4" id="KW-0479">Metal-binding</keyword>
<dbReference type="CDD" id="cd08066">
    <property type="entry name" value="MPN_AMSH_like"/>
    <property type="match status" value="1"/>
</dbReference>
<dbReference type="PANTHER" id="PTHR12947:SF13">
    <property type="entry name" value="FI19924P1"/>
    <property type="match status" value="1"/>
</dbReference>
<reference evidence="11 12" key="1">
    <citation type="journal article" date="2024" name="Nat. Commun.">
        <title>Phylogenomics reveals the evolutionary origins of lichenization in chlorophyte algae.</title>
        <authorList>
            <person name="Puginier C."/>
            <person name="Libourel C."/>
            <person name="Otte J."/>
            <person name="Skaloud P."/>
            <person name="Haon M."/>
            <person name="Grisel S."/>
            <person name="Petersen M."/>
            <person name="Berrin J.G."/>
            <person name="Delaux P.M."/>
            <person name="Dal Grande F."/>
            <person name="Keller J."/>
        </authorList>
    </citation>
    <scope>NUCLEOTIDE SEQUENCE [LARGE SCALE GENOMIC DNA]</scope>
    <source>
        <strain evidence="11 12">SAG 216-7</strain>
    </source>
</reference>
<dbReference type="Gene3D" id="1.20.58.80">
    <property type="entry name" value="Phosphotransferase system, lactose/cellobiose-type IIA subunit"/>
    <property type="match status" value="1"/>
</dbReference>
<dbReference type="InterPro" id="IPR015063">
    <property type="entry name" value="USP8_dimer"/>
</dbReference>
<evidence type="ECO:0000256" key="6">
    <source>
        <dbReference type="ARBA" id="ARBA00022801"/>
    </source>
</evidence>
<evidence type="ECO:0000256" key="9">
    <source>
        <dbReference type="SAM" id="MobiDB-lite"/>
    </source>
</evidence>
<dbReference type="Proteomes" id="UP001491310">
    <property type="component" value="Unassembled WGS sequence"/>
</dbReference>
<evidence type="ECO:0000256" key="8">
    <source>
        <dbReference type="ARBA" id="ARBA00023049"/>
    </source>
</evidence>
<dbReference type="InterPro" id="IPR044098">
    <property type="entry name" value="STAMBP/STALP-like_MPN"/>
</dbReference>
<dbReference type="InterPro" id="IPR000555">
    <property type="entry name" value="JAMM/MPN+_dom"/>
</dbReference>
<keyword evidence="5" id="KW-0833">Ubl conjugation pathway</keyword>
<evidence type="ECO:0000256" key="4">
    <source>
        <dbReference type="ARBA" id="ARBA00022723"/>
    </source>
</evidence>
<keyword evidence="8" id="KW-0482">Metalloprotease</keyword>
<dbReference type="EMBL" id="JALJOT010000003">
    <property type="protein sequence ID" value="KAK9916235.1"/>
    <property type="molecule type" value="Genomic_DNA"/>
</dbReference>
<dbReference type="SMART" id="SM00232">
    <property type="entry name" value="JAB_MPN"/>
    <property type="match status" value="1"/>
</dbReference>
<evidence type="ECO:0000256" key="1">
    <source>
        <dbReference type="ARBA" id="ARBA00001947"/>
    </source>
</evidence>
<evidence type="ECO:0000259" key="10">
    <source>
        <dbReference type="PROSITE" id="PS50249"/>
    </source>
</evidence>
<dbReference type="Gene3D" id="3.40.140.10">
    <property type="entry name" value="Cytidine Deaminase, domain 2"/>
    <property type="match status" value="1"/>
</dbReference>
<accession>A0ABR2YWT0</accession>
<evidence type="ECO:0000256" key="5">
    <source>
        <dbReference type="ARBA" id="ARBA00022786"/>
    </source>
</evidence>
<comment type="similarity">
    <text evidence="2">Belongs to the peptidase M67C family.</text>
</comment>
<dbReference type="SUPFAM" id="SSF102712">
    <property type="entry name" value="JAB1/MPN domain"/>
    <property type="match status" value="1"/>
</dbReference>
<evidence type="ECO:0000256" key="7">
    <source>
        <dbReference type="ARBA" id="ARBA00022833"/>
    </source>
</evidence>
<sequence>MPSVNGLGRDPFARHPSVLPKILRLQVNNIIGLDKYYRSATLLLRQADEYRNMGNDYQLFTMLMRFASLVLETIPQHEKFRPSSPEHMRFKRLLLDTYLPELEQLKLRVATREKEGNPMQLPVAGMTQDTVQLVTGNLPELSNWGVPLPAAPTPSQDMDFSRLSVSGGDLLSWDSAPSTSASPPVPTATAAEMPSWMVTNSSLRLPVASEAARSRHLLMPSSEPARRVSAANGGVAAVLYPNFDRTPLPPINYGPGRSDSGSDIAATPSAPPLPQGQQACSNQQQQSSSLLDSDAVQPPSSDAGELLAQLQQPSPQLELQLGPQELQVQSQPAPTQAPHPGDTCSHDIEVVPPLGVDQPGGPPPKLQQGIREVQVSMALMDEFLKYAASNTRRGVESCGILAGVLDEKNGCFQISTLIIPKQEGTSDTVQALNEEEIFEAQDSRALYPLGWIHTHPTQTCFLSSIDVHTQCGYQTMLEEAIAIVMAPRDSRKRCGLFRLSTPGGLQLVQKCPERGFHAHPPTSTGQAVYELCGHVYLNPRVQHDVVDLR</sequence>
<comment type="caution">
    <text evidence="11">The sequence shown here is derived from an EMBL/GenBank/DDBJ whole genome shotgun (WGS) entry which is preliminary data.</text>
</comment>
<dbReference type="Pfam" id="PF08969">
    <property type="entry name" value="USP8_dimer"/>
    <property type="match status" value="1"/>
</dbReference>
<dbReference type="PROSITE" id="PS50249">
    <property type="entry name" value="MPN"/>
    <property type="match status" value="1"/>
</dbReference>
<dbReference type="InterPro" id="IPR037518">
    <property type="entry name" value="MPN"/>
</dbReference>
<keyword evidence="6" id="KW-0378">Hydrolase</keyword>
<feature type="domain" description="MPN" evidence="10">
    <location>
        <begin position="373"/>
        <end position="505"/>
    </location>
</feature>
<evidence type="ECO:0000256" key="3">
    <source>
        <dbReference type="ARBA" id="ARBA00022670"/>
    </source>
</evidence>
<name>A0ABR2YWT0_9CHLO</name>